<evidence type="ECO:0000256" key="2">
    <source>
        <dbReference type="ARBA" id="ARBA00006024"/>
    </source>
</evidence>
<dbReference type="SUPFAM" id="SSF81660">
    <property type="entry name" value="Metal cation-transporting ATPase, ATP-binding domain N"/>
    <property type="match status" value="1"/>
</dbReference>
<gene>
    <name evidence="16" type="ORF">CWD77_08565</name>
</gene>
<protein>
    <submittedName>
        <fullName evidence="16">Heavy metal translocating P-type ATPase</fullName>
    </submittedName>
</protein>
<dbReference type="InterPro" id="IPR023298">
    <property type="entry name" value="ATPase_P-typ_TM_dom_sf"/>
</dbReference>
<keyword evidence="9" id="KW-0460">Magnesium</keyword>
<dbReference type="InterPro" id="IPR023214">
    <property type="entry name" value="HAD_sf"/>
</dbReference>
<feature type="transmembrane region" description="Helical" evidence="14">
    <location>
        <begin position="614"/>
        <end position="634"/>
    </location>
</feature>
<dbReference type="Gene3D" id="3.40.50.1000">
    <property type="entry name" value="HAD superfamily/HAD-like"/>
    <property type="match status" value="1"/>
</dbReference>
<evidence type="ECO:0000256" key="9">
    <source>
        <dbReference type="ARBA" id="ARBA00022842"/>
    </source>
</evidence>
<dbReference type="SUPFAM" id="SSF56784">
    <property type="entry name" value="HAD-like"/>
    <property type="match status" value="1"/>
</dbReference>
<dbReference type="PROSITE" id="PS00154">
    <property type="entry name" value="ATPASE_E1_E2"/>
    <property type="match status" value="1"/>
</dbReference>
<sequence length="644" mass="69435">MAHSHSNGSREIWLTVICAVTLILGILSEHTALLPGNIAIYFYLLSYASGGYQGLIETFESLRRFELNIDFLMIAAALGAAILGEWIEGATLLFLFSLSGALETYALGKSRNAIHSLLELRPSQGLRRSEDGSEKLIPIEELKVGDIVIVKPGEHIPIDGKVVKGQTTVDQAAITGESIPVAKEVGDSVFAATLNENGVIELEVTKPAKDTTVSKIIDLVESAQKNKAKTQRFLEKFEPRYAITVISAVILLILIPWLMFGQDFDPTFYRAMTVLVVASPCALIISTPASIISAIANGAKSGILFKGGVHVEQTVEIDTIAFDKTGTLTQGKPAVVDVISYNSDSKSFETEGESVNNLLALAAGSEMHSEHHLAEAIVNKANDLDVKPYSVDDMQATPGQGVEAKWDNKTVSVGNLKMFESQLEQWDKEIRDKAAELRKEGKTVVFVAIDHHPAGLISLADQIRPDSKKTLEQLKKTGIKKIAMLTGDNRGVAEAIAKELGIDEVHADLLPEQKVEVIEQLKKSGTVAMIGDGVNDAPALATSHLGIAMGAAGTDVALETADIVLMGDDLSKLPYLLLLSRKAKKVVWQNIIFSLAVIVMLLFGVFLIDLPLTLGVIGHEGSTLLVVLNGLRLLKRGDMLPDET</sequence>
<evidence type="ECO:0000256" key="14">
    <source>
        <dbReference type="RuleBase" id="RU362081"/>
    </source>
</evidence>
<feature type="transmembrane region" description="Helical" evidence="14">
    <location>
        <begin position="241"/>
        <end position="260"/>
    </location>
</feature>
<keyword evidence="4 14" id="KW-1003">Cell membrane</keyword>
<dbReference type="Gene3D" id="2.70.150.10">
    <property type="entry name" value="Calcium-transporting ATPase, cytoplasmic transduction domain A"/>
    <property type="match status" value="1"/>
</dbReference>
<dbReference type="Gene3D" id="3.40.1110.10">
    <property type="entry name" value="Calcium-transporting ATPase, cytoplasmic domain N"/>
    <property type="match status" value="1"/>
</dbReference>
<evidence type="ECO:0000313" key="17">
    <source>
        <dbReference type="Proteomes" id="UP000233398"/>
    </source>
</evidence>
<dbReference type="RefSeq" id="WP_101073151.1">
    <property type="nucleotide sequence ID" value="NZ_PISP01000002.1"/>
</dbReference>
<dbReference type="InterPro" id="IPR027256">
    <property type="entry name" value="P-typ_ATPase_IB"/>
</dbReference>
<keyword evidence="13 14" id="KW-0472">Membrane</keyword>
<dbReference type="PANTHER" id="PTHR43079:SF1">
    <property type="entry name" value="CADMIUM_ZINC-TRANSPORTING ATPASE HMA1, CHLOROPLASTIC-RELATED"/>
    <property type="match status" value="1"/>
</dbReference>
<dbReference type="InterPro" id="IPR051949">
    <property type="entry name" value="Cation_Transport_ATPase"/>
</dbReference>
<dbReference type="GO" id="GO:0005886">
    <property type="term" value="C:plasma membrane"/>
    <property type="evidence" value="ECO:0007669"/>
    <property type="project" value="UniProtKB-SubCell"/>
</dbReference>
<comment type="caution">
    <text evidence="16">The sequence shown here is derived from an EMBL/GenBank/DDBJ whole genome shotgun (WGS) entry which is preliminary data.</text>
</comment>
<proteinExistence type="inferred from homology"/>
<dbReference type="SFLD" id="SFLDF00027">
    <property type="entry name" value="p-type_atpase"/>
    <property type="match status" value="1"/>
</dbReference>
<keyword evidence="5 14" id="KW-0812">Transmembrane</keyword>
<dbReference type="GO" id="GO:0019829">
    <property type="term" value="F:ATPase-coupled monoatomic cation transmembrane transporter activity"/>
    <property type="evidence" value="ECO:0007669"/>
    <property type="project" value="InterPro"/>
</dbReference>
<evidence type="ECO:0000256" key="4">
    <source>
        <dbReference type="ARBA" id="ARBA00022475"/>
    </source>
</evidence>
<evidence type="ECO:0000256" key="8">
    <source>
        <dbReference type="ARBA" id="ARBA00022840"/>
    </source>
</evidence>
<dbReference type="FunFam" id="2.70.150.10:FF:000002">
    <property type="entry name" value="Copper-transporting ATPase 1, putative"/>
    <property type="match status" value="1"/>
</dbReference>
<dbReference type="GO" id="GO:0016887">
    <property type="term" value="F:ATP hydrolysis activity"/>
    <property type="evidence" value="ECO:0007669"/>
    <property type="project" value="InterPro"/>
</dbReference>
<keyword evidence="11 14" id="KW-1133">Transmembrane helix</keyword>
<keyword evidence="12" id="KW-0406">Ion transport</keyword>
<dbReference type="FunFam" id="3.40.50.1000:FF:000020">
    <property type="entry name" value="Probable cation-transporting P-type ATPase"/>
    <property type="match status" value="1"/>
</dbReference>
<dbReference type="InterPro" id="IPR044492">
    <property type="entry name" value="P_typ_ATPase_HD_dom"/>
</dbReference>
<dbReference type="InterPro" id="IPR023299">
    <property type="entry name" value="ATPase_P-typ_cyto_dom_N"/>
</dbReference>
<dbReference type="PRINTS" id="PR00941">
    <property type="entry name" value="CDATPASE"/>
</dbReference>
<dbReference type="SFLD" id="SFLDG00002">
    <property type="entry name" value="C1.7:_P-type_atpase_like"/>
    <property type="match status" value="1"/>
</dbReference>
<evidence type="ECO:0000256" key="12">
    <source>
        <dbReference type="ARBA" id="ARBA00023065"/>
    </source>
</evidence>
<dbReference type="CDD" id="cd07551">
    <property type="entry name" value="P-type_ATPase_HM_ZosA_PfeT-like"/>
    <property type="match status" value="1"/>
</dbReference>
<keyword evidence="6 14" id="KW-0479">Metal-binding</keyword>
<dbReference type="NCBIfam" id="TIGR01525">
    <property type="entry name" value="ATPase-IB_hvy"/>
    <property type="match status" value="1"/>
</dbReference>
<feature type="transmembrane region" description="Helical" evidence="14">
    <location>
        <begin position="272"/>
        <end position="296"/>
    </location>
</feature>
<evidence type="ECO:0000313" key="16">
    <source>
        <dbReference type="EMBL" id="PKD43609.1"/>
    </source>
</evidence>
<dbReference type="InterPro" id="IPR059000">
    <property type="entry name" value="ATPase_P-type_domA"/>
</dbReference>
<evidence type="ECO:0000256" key="6">
    <source>
        <dbReference type="ARBA" id="ARBA00022723"/>
    </source>
</evidence>
<evidence type="ECO:0000256" key="10">
    <source>
        <dbReference type="ARBA" id="ARBA00022967"/>
    </source>
</evidence>
<comment type="similarity">
    <text evidence="2 14">Belongs to the cation transport ATPase (P-type) (TC 3.A.3) family. Type IB subfamily.</text>
</comment>
<keyword evidence="10" id="KW-1278">Translocase</keyword>
<dbReference type="SUPFAM" id="SSF81665">
    <property type="entry name" value="Calcium ATPase, transmembrane domain M"/>
    <property type="match status" value="1"/>
</dbReference>
<dbReference type="EMBL" id="PISP01000002">
    <property type="protein sequence ID" value="PKD43609.1"/>
    <property type="molecule type" value="Genomic_DNA"/>
</dbReference>
<keyword evidence="7 14" id="KW-0547">Nucleotide-binding</keyword>
<evidence type="ECO:0000259" key="15">
    <source>
        <dbReference type="Pfam" id="PF00122"/>
    </source>
</evidence>
<evidence type="ECO:0000256" key="11">
    <source>
        <dbReference type="ARBA" id="ARBA00022989"/>
    </source>
</evidence>
<organism evidence="16 17">
    <name type="scientific">Rhodohalobacter barkolensis</name>
    <dbReference type="NCBI Taxonomy" id="2053187"/>
    <lineage>
        <taxon>Bacteria</taxon>
        <taxon>Pseudomonadati</taxon>
        <taxon>Balneolota</taxon>
        <taxon>Balneolia</taxon>
        <taxon>Balneolales</taxon>
        <taxon>Balneolaceae</taxon>
        <taxon>Rhodohalobacter</taxon>
    </lineage>
</organism>
<keyword evidence="17" id="KW-1185">Reference proteome</keyword>
<keyword evidence="8 14" id="KW-0067">ATP-binding</keyword>
<dbReference type="PRINTS" id="PR00119">
    <property type="entry name" value="CATATPASE"/>
</dbReference>
<dbReference type="GO" id="GO:0005524">
    <property type="term" value="F:ATP binding"/>
    <property type="evidence" value="ECO:0007669"/>
    <property type="project" value="UniProtKB-UniRule"/>
</dbReference>
<dbReference type="SFLD" id="SFLDS00003">
    <property type="entry name" value="Haloacid_Dehalogenase"/>
    <property type="match status" value="1"/>
</dbReference>
<evidence type="ECO:0000256" key="13">
    <source>
        <dbReference type="ARBA" id="ARBA00023136"/>
    </source>
</evidence>
<reference evidence="16 17" key="1">
    <citation type="submission" date="2017-11" db="EMBL/GenBank/DDBJ databases">
        <title>Rhodohalobacter 15182 sp. nov., isolated from a salt lake.</title>
        <authorList>
            <person name="Han S."/>
        </authorList>
    </citation>
    <scope>NUCLEOTIDE SEQUENCE [LARGE SCALE GENOMIC DNA]</scope>
    <source>
        <strain evidence="16 17">15182</strain>
    </source>
</reference>
<evidence type="ECO:0000256" key="3">
    <source>
        <dbReference type="ARBA" id="ARBA00022448"/>
    </source>
</evidence>
<dbReference type="SUPFAM" id="SSF81653">
    <property type="entry name" value="Calcium ATPase, transduction domain A"/>
    <property type="match status" value="1"/>
</dbReference>
<feature type="transmembrane region" description="Helical" evidence="14">
    <location>
        <begin position="12"/>
        <end position="32"/>
    </location>
</feature>
<dbReference type="GO" id="GO:0046872">
    <property type="term" value="F:metal ion binding"/>
    <property type="evidence" value="ECO:0007669"/>
    <property type="project" value="UniProtKB-KW"/>
</dbReference>
<dbReference type="InterPro" id="IPR008250">
    <property type="entry name" value="ATPase_P-typ_transduc_dom_A_sf"/>
</dbReference>
<feature type="transmembrane region" description="Helical" evidence="14">
    <location>
        <begin position="586"/>
        <end position="608"/>
    </location>
</feature>
<dbReference type="NCBIfam" id="TIGR01494">
    <property type="entry name" value="ATPase_P-type"/>
    <property type="match status" value="2"/>
</dbReference>
<dbReference type="PANTHER" id="PTHR43079">
    <property type="entry name" value="PROBABLE CADMIUM/ZINC-TRANSPORTING ATPASE HMA1"/>
    <property type="match status" value="1"/>
</dbReference>
<dbReference type="GO" id="GO:0030001">
    <property type="term" value="P:metal ion transport"/>
    <property type="evidence" value="ECO:0007669"/>
    <property type="project" value="UniProtKB-ARBA"/>
</dbReference>
<dbReference type="Proteomes" id="UP000233398">
    <property type="component" value="Unassembled WGS sequence"/>
</dbReference>
<comment type="subcellular location">
    <subcellularLocation>
        <location evidence="1">Cell membrane</location>
        <topology evidence="1">Multi-pass membrane protein</topology>
    </subcellularLocation>
</comment>
<dbReference type="OrthoDB" id="9770315at2"/>
<feature type="domain" description="P-type ATPase A" evidence="15">
    <location>
        <begin position="127"/>
        <end position="221"/>
    </location>
</feature>
<evidence type="ECO:0000256" key="7">
    <source>
        <dbReference type="ARBA" id="ARBA00022741"/>
    </source>
</evidence>
<dbReference type="InterPro" id="IPR036412">
    <property type="entry name" value="HAD-like_sf"/>
</dbReference>
<name>A0A2N0VHE0_9BACT</name>
<evidence type="ECO:0000256" key="5">
    <source>
        <dbReference type="ARBA" id="ARBA00022692"/>
    </source>
</evidence>
<evidence type="ECO:0000256" key="1">
    <source>
        <dbReference type="ARBA" id="ARBA00004651"/>
    </source>
</evidence>
<dbReference type="Pfam" id="PF00702">
    <property type="entry name" value="Hydrolase"/>
    <property type="match status" value="1"/>
</dbReference>
<dbReference type="InterPro" id="IPR018303">
    <property type="entry name" value="ATPase_P-typ_P_site"/>
</dbReference>
<dbReference type="Pfam" id="PF00122">
    <property type="entry name" value="E1-E2_ATPase"/>
    <property type="match status" value="1"/>
</dbReference>
<keyword evidence="3" id="KW-0813">Transport</keyword>
<dbReference type="InterPro" id="IPR001757">
    <property type="entry name" value="P_typ_ATPase"/>
</dbReference>
<dbReference type="AlphaFoldDB" id="A0A2N0VHE0"/>
<accession>A0A2N0VHE0</accession>